<dbReference type="Gene3D" id="3.30.710.10">
    <property type="entry name" value="Potassium Channel Kv1.1, Chain A"/>
    <property type="match status" value="1"/>
</dbReference>
<dbReference type="Proteomes" id="UP000070501">
    <property type="component" value="Unassembled WGS sequence"/>
</dbReference>
<organism evidence="1 2">
    <name type="scientific">Microdochium bolleyi</name>
    <dbReference type="NCBI Taxonomy" id="196109"/>
    <lineage>
        <taxon>Eukaryota</taxon>
        <taxon>Fungi</taxon>
        <taxon>Dikarya</taxon>
        <taxon>Ascomycota</taxon>
        <taxon>Pezizomycotina</taxon>
        <taxon>Sordariomycetes</taxon>
        <taxon>Xylariomycetidae</taxon>
        <taxon>Xylariales</taxon>
        <taxon>Microdochiaceae</taxon>
        <taxon>Microdochium</taxon>
    </lineage>
</organism>
<evidence type="ECO:0008006" key="3">
    <source>
        <dbReference type="Google" id="ProtNLM"/>
    </source>
</evidence>
<proteinExistence type="predicted"/>
<dbReference type="AlphaFoldDB" id="A0A136IKX6"/>
<evidence type="ECO:0000313" key="2">
    <source>
        <dbReference type="Proteomes" id="UP000070501"/>
    </source>
</evidence>
<dbReference type="EMBL" id="KQ964278">
    <property type="protein sequence ID" value="KXJ85603.1"/>
    <property type="molecule type" value="Genomic_DNA"/>
</dbReference>
<dbReference type="STRING" id="196109.A0A136IKX6"/>
<dbReference type="InParanoid" id="A0A136IKX6"/>
<evidence type="ECO:0000313" key="1">
    <source>
        <dbReference type="EMBL" id="KXJ85603.1"/>
    </source>
</evidence>
<accession>A0A136IKX6</accession>
<sequence>MTTPAGQRADDPSTEVTLLPPALRFKTVPPAAALSTCVVDPRGDLWLHTTGSAGILEPPNVPTKFRVCSRTMARSSRVFEKMLFGGFAESKTENGAEWVVQLPDDATITMQPLFELMHSKFDSLERPAGERSQSDLLDKLHSLIVAADKYDCISLLKPFAAQWVKVLTVEHSNEWRLYRLAWIFYQLGCSDSYIEAATRLVVHYPSSGSSCYWYRPLPPNLRENVARIQASMIAVLIAPVRERLDLLVKGGSTPGAVCKAKKQKTVDQAHMQKECEDRILGQLIRDLFTHKLWPIPDTAQIKSSPSALAKVVADLGVVIAAGLFGSAGNHARCREIPAWTDATTTGTEVYSLSYSYTPSSEEIAHMNRQAMLTGMTSLNCGNGQASAQVLFPFKVL</sequence>
<protein>
    <recommendedName>
        <fullName evidence="3">BTB domain-containing protein</fullName>
    </recommendedName>
</protein>
<reference evidence="2" key="1">
    <citation type="submission" date="2016-02" db="EMBL/GenBank/DDBJ databases">
        <title>Draft genome sequence of Microdochium bolleyi, a fungal endophyte of beachgrass.</title>
        <authorList>
            <consortium name="DOE Joint Genome Institute"/>
            <person name="David A.S."/>
            <person name="May G."/>
            <person name="Haridas S."/>
            <person name="Lim J."/>
            <person name="Wang M."/>
            <person name="Labutti K."/>
            <person name="Lipzen A."/>
            <person name="Barry K."/>
            <person name="Grigoriev I.V."/>
        </authorList>
    </citation>
    <scope>NUCLEOTIDE SEQUENCE [LARGE SCALE GENOMIC DNA]</scope>
    <source>
        <strain evidence="2">J235TASD1</strain>
    </source>
</reference>
<dbReference type="InterPro" id="IPR011333">
    <property type="entry name" value="SKP1/BTB/POZ_sf"/>
</dbReference>
<name>A0A136IKX6_9PEZI</name>
<dbReference type="OrthoDB" id="5275938at2759"/>
<keyword evidence="2" id="KW-1185">Reference proteome</keyword>
<gene>
    <name evidence="1" type="ORF">Micbo1qcDRAFT_169280</name>
</gene>